<organism evidence="1 2">
    <name type="scientific">Candidatus Caccousia stercoris</name>
    <dbReference type="NCBI Taxonomy" id="2840723"/>
    <lineage>
        <taxon>Bacteria</taxon>
        <taxon>Bacillati</taxon>
        <taxon>Bacillota</taxon>
        <taxon>Clostridia</taxon>
        <taxon>Eubacteriales</taxon>
        <taxon>Oscillospiraceae</taxon>
        <taxon>Oscillospiraceae incertae sedis</taxon>
        <taxon>Candidatus Caccousia</taxon>
    </lineage>
</organism>
<evidence type="ECO:0000313" key="2">
    <source>
        <dbReference type="Proteomes" id="UP000824141"/>
    </source>
</evidence>
<dbReference type="Proteomes" id="UP000824141">
    <property type="component" value="Unassembled WGS sequence"/>
</dbReference>
<comment type="caution">
    <text evidence="1">The sequence shown here is derived from an EMBL/GenBank/DDBJ whole genome shotgun (WGS) entry which is preliminary data.</text>
</comment>
<reference evidence="1" key="2">
    <citation type="journal article" date="2021" name="PeerJ">
        <title>Extensive microbial diversity within the chicken gut microbiome revealed by metagenomics and culture.</title>
        <authorList>
            <person name="Gilroy R."/>
            <person name="Ravi A."/>
            <person name="Getino M."/>
            <person name="Pursley I."/>
            <person name="Horton D.L."/>
            <person name="Alikhan N.F."/>
            <person name="Baker D."/>
            <person name="Gharbi K."/>
            <person name="Hall N."/>
            <person name="Watson M."/>
            <person name="Adriaenssens E.M."/>
            <person name="Foster-Nyarko E."/>
            <person name="Jarju S."/>
            <person name="Secka A."/>
            <person name="Antonio M."/>
            <person name="Oren A."/>
            <person name="Chaudhuri R.R."/>
            <person name="La Ragione R."/>
            <person name="Hildebrand F."/>
            <person name="Pallen M.J."/>
        </authorList>
    </citation>
    <scope>NUCLEOTIDE SEQUENCE</scope>
    <source>
        <strain evidence="1">6086</strain>
    </source>
</reference>
<evidence type="ECO:0000313" key="1">
    <source>
        <dbReference type="EMBL" id="HIS79090.1"/>
    </source>
</evidence>
<accession>A0A9D1FTM8</accession>
<protein>
    <submittedName>
        <fullName evidence="1">Uncharacterized protein</fullName>
    </submittedName>
</protein>
<gene>
    <name evidence="1" type="ORF">IAD03_06940</name>
</gene>
<dbReference type="EMBL" id="DVJM01000140">
    <property type="protein sequence ID" value="HIS79090.1"/>
    <property type="molecule type" value="Genomic_DNA"/>
</dbReference>
<sequence>MENRQLLPFERNRYYVGKLLTSADFQAEQAYFNNKRRFLNQLMFGSGIVCGLSVYSLDDLSVMIESGAAIDGLGREIVVENSVVRKLSAIEGFETLSSEHAALCLRYREEAVHPVCTVNRMERDEEYELNRLREGWELFLTDAQELEQQGGLEEESEFLLQSPLYEDADFSVTVMMPAVASAGSAVRVLVRVRKLSEAAKKLSLDCVLQAPAFLAAGGGHEARIRAVDLDLQQDEVFDCPCWLTAQQPSAEAVVLAKTDAVRITVDGEERTPHDAFLIKASISSDSVEEILSREVGRVSLESRSFSTLPEYIRLADITLQLTKNAYIIDRVEECGVKKYLYTTSGEETRRSYEEWFASSESTVSAAPVSQNGSDGMSAGLSYQAPLYATGTCEIPLGDRARKGETFYSSEIMHGLGAGNVHVQVGFEYLVEDSRLSTTAKNTIYGDASLFEQENPPVPLAQTAVKVMNDRGSFVAAARLQKDTSYVMLLMRWVAVKIPSEDDHTLLQKISDKSISAVQPTVLLGTRESCYFSVRFRNMEPCGLIYELTDRDSGEITPDGVYTAPAREGVYEIRISCADSPLICTYAYAIVKKKEHSDSDAS</sequence>
<proteinExistence type="predicted"/>
<reference evidence="1" key="1">
    <citation type="submission" date="2020-10" db="EMBL/GenBank/DDBJ databases">
        <authorList>
            <person name="Gilroy R."/>
        </authorList>
    </citation>
    <scope>NUCLEOTIDE SEQUENCE</scope>
    <source>
        <strain evidence="1">6086</strain>
    </source>
</reference>
<dbReference type="AlphaFoldDB" id="A0A9D1FTM8"/>
<name>A0A9D1FTM8_9FIRM</name>